<dbReference type="Pfam" id="PF12680">
    <property type="entry name" value="SnoaL_2"/>
    <property type="match status" value="1"/>
</dbReference>
<reference evidence="2 3" key="1">
    <citation type="submission" date="2020-03" db="EMBL/GenBank/DDBJ databases">
        <authorList>
            <person name="Wang L."/>
            <person name="He N."/>
            <person name="Li Y."/>
            <person name="Fang Y."/>
            <person name="Zhang F."/>
        </authorList>
    </citation>
    <scope>NUCLEOTIDE SEQUENCE [LARGE SCALE GENOMIC DNA]</scope>
    <source>
        <strain evidence="2 3">36D10-4-7</strain>
    </source>
</reference>
<proteinExistence type="predicted"/>
<dbReference type="InterPro" id="IPR032710">
    <property type="entry name" value="NTF2-like_dom_sf"/>
</dbReference>
<dbReference type="Proteomes" id="UP000732399">
    <property type="component" value="Unassembled WGS sequence"/>
</dbReference>
<accession>A0ABX1CWD1</accession>
<dbReference type="Gene3D" id="3.10.450.50">
    <property type="match status" value="1"/>
</dbReference>
<organism evidence="2 3">
    <name type="scientific">Sphingomonas corticis</name>
    <dbReference type="NCBI Taxonomy" id="2722791"/>
    <lineage>
        <taxon>Bacteria</taxon>
        <taxon>Pseudomonadati</taxon>
        <taxon>Pseudomonadota</taxon>
        <taxon>Alphaproteobacteria</taxon>
        <taxon>Sphingomonadales</taxon>
        <taxon>Sphingomonadaceae</taxon>
        <taxon>Sphingomonas</taxon>
    </lineage>
</organism>
<dbReference type="EMBL" id="JAAVJH010000015">
    <property type="protein sequence ID" value="NJR80285.1"/>
    <property type="molecule type" value="Genomic_DNA"/>
</dbReference>
<evidence type="ECO:0000313" key="3">
    <source>
        <dbReference type="Proteomes" id="UP000732399"/>
    </source>
</evidence>
<evidence type="ECO:0000313" key="2">
    <source>
        <dbReference type="EMBL" id="NJR80285.1"/>
    </source>
</evidence>
<feature type="domain" description="SnoaL-like" evidence="1">
    <location>
        <begin position="5"/>
        <end position="106"/>
    </location>
</feature>
<comment type="caution">
    <text evidence="2">The sequence shown here is derived from an EMBL/GenBank/DDBJ whole genome shotgun (WGS) entry which is preliminary data.</text>
</comment>
<gene>
    <name evidence="2" type="ORF">HBH26_17020</name>
</gene>
<evidence type="ECO:0000259" key="1">
    <source>
        <dbReference type="Pfam" id="PF12680"/>
    </source>
</evidence>
<sequence length="117" mass="13094">MQAFARDWIANWNRRDVEAVLGHFTDDPVFISPLAATITGEREVRGKEALRAYWKRASAQSTSLRFDLIEAICDVPAQTLVVFYRAEKDGAARTAVEIMRFEDGRQVSGEALYGAAL</sequence>
<name>A0ABX1CWD1_9SPHN</name>
<dbReference type="InterPro" id="IPR037401">
    <property type="entry name" value="SnoaL-like"/>
</dbReference>
<keyword evidence="3" id="KW-1185">Reference proteome</keyword>
<protein>
    <submittedName>
        <fullName evidence="2">Nuclear transport factor 2 family protein</fullName>
    </submittedName>
</protein>
<dbReference type="SUPFAM" id="SSF54427">
    <property type="entry name" value="NTF2-like"/>
    <property type="match status" value="1"/>
</dbReference>